<name>A0A061S2W0_9CHLO</name>
<dbReference type="AlphaFoldDB" id="A0A061S2W0"/>
<dbReference type="EMBL" id="GBEZ01005848">
    <property type="protein sequence ID" value="JAC79507.1"/>
    <property type="molecule type" value="Transcribed_RNA"/>
</dbReference>
<gene>
    <name evidence="2" type="ORF">TSPGSL018_12540</name>
</gene>
<sequence>MRQPGSHTVGSPPARGLPAPVPFCKFTAPPQPPPSASAHSHPSTQCLFCNIMYKTSLAANAVYSPP</sequence>
<organism evidence="2">
    <name type="scientific">Tetraselmis sp. GSL018</name>
    <dbReference type="NCBI Taxonomy" id="582737"/>
    <lineage>
        <taxon>Eukaryota</taxon>
        <taxon>Viridiplantae</taxon>
        <taxon>Chlorophyta</taxon>
        <taxon>core chlorophytes</taxon>
        <taxon>Chlorodendrophyceae</taxon>
        <taxon>Chlorodendrales</taxon>
        <taxon>Chlorodendraceae</taxon>
        <taxon>Tetraselmis</taxon>
    </lineage>
</organism>
<evidence type="ECO:0000313" key="2">
    <source>
        <dbReference type="EMBL" id="JAC79507.1"/>
    </source>
</evidence>
<reference evidence="2" key="1">
    <citation type="submission" date="2014-05" db="EMBL/GenBank/DDBJ databases">
        <title>The transcriptome of the halophilic microalga Tetraselmis sp. GSL018 isolated from the Great Salt Lake, Utah.</title>
        <authorList>
            <person name="Jinkerson R.E."/>
            <person name="D'Adamo S."/>
            <person name="Posewitz M.C."/>
        </authorList>
    </citation>
    <scope>NUCLEOTIDE SEQUENCE</scope>
    <source>
        <strain evidence="2">GSL018</strain>
    </source>
</reference>
<protein>
    <submittedName>
        <fullName evidence="2">Uncharacterized protein</fullName>
    </submittedName>
</protein>
<feature type="region of interest" description="Disordered" evidence="1">
    <location>
        <begin position="22"/>
        <end position="42"/>
    </location>
</feature>
<evidence type="ECO:0000256" key="1">
    <source>
        <dbReference type="SAM" id="MobiDB-lite"/>
    </source>
</evidence>
<feature type="non-terminal residue" evidence="2">
    <location>
        <position position="66"/>
    </location>
</feature>
<accession>A0A061S2W0</accession>
<proteinExistence type="predicted"/>